<feature type="compositionally biased region" description="Basic and acidic residues" evidence="6">
    <location>
        <begin position="2689"/>
        <end position="2702"/>
    </location>
</feature>
<feature type="region of interest" description="Disordered" evidence="6">
    <location>
        <begin position="1764"/>
        <end position="1785"/>
    </location>
</feature>
<dbReference type="InterPro" id="IPR012337">
    <property type="entry name" value="RNaseH-like_sf"/>
</dbReference>
<feature type="compositionally biased region" description="Gly residues" evidence="6">
    <location>
        <begin position="3689"/>
        <end position="3705"/>
    </location>
</feature>
<feature type="compositionally biased region" description="Gly residues" evidence="6">
    <location>
        <begin position="416"/>
        <end position="429"/>
    </location>
</feature>
<feature type="region of interest" description="Disordered" evidence="6">
    <location>
        <begin position="3686"/>
        <end position="3705"/>
    </location>
</feature>
<feature type="region of interest" description="Disordered" evidence="6">
    <location>
        <begin position="2655"/>
        <end position="2702"/>
    </location>
</feature>
<evidence type="ECO:0000256" key="6">
    <source>
        <dbReference type="SAM" id="MobiDB-lite"/>
    </source>
</evidence>
<organism evidence="8 9">
    <name type="scientific">Chara braunii</name>
    <name type="common">Braun's stonewort</name>
    <dbReference type="NCBI Taxonomy" id="69332"/>
    <lineage>
        <taxon>Eukaryota</taxon>
        <taxon>Viridiplantae</taxon>
        <taxon>Streptophyta</taxon>
        <taxon>Charophyceae</taxon>
        <taxon>Charales</taxon>
        <taxon>Characeae</taxon>
        <taxon>Chara</taxon>
    </lineage>
</organism>
<feature type="region of interest" description="Disordered" evidence="6">
    <location>
        <begin position="2395"/>
        <end position="2434"/>
    </location>
</feature>
<proteinExistence type="predicted"/>
<feature type="compositionally biased region" description="Polar residues" evidence="6">
    <location>
        <begin position="566"/>
        <end position="587"/>
    </location>
</feature>
<evidence type="ECO:0000313" key="9">
    <source>
        <dbReference type="Proteomes" id="UP000265515"/>
    </source>
</evidence>
<feature type="region of interest" description="Disordered" evidence="6">
    <location>
        <begin position="1149"/>
        <end position="1168"/>
    </location>
</feature>
<dbReference type="EMBL" id="BFEA01000711">
    <property type="protein sequence ID" value="GBG89034.1"/>
    <property type="molecule type" value="Genomic_DNA"/>
</dbReference>
<feature type="region of interest" description="Disordered" evidence="6">
    <location>
        <begin position="3432"/>
        <end position="3609"/>
    </location>
</feature>
<dbReference type="InterPro" id="IPR015300">
    <property type="entry name" value="DNA-bd_pseudobarrel_sf"/>
</dbReference>
<sequence length="3705" mass="393471">MDHSTSNCELGKTAGEDGGAVACLGQGKSSEWYPVEDLSTDQMMVVDSRTEARSARGQIVRSDDFYHDEGAACSRRVKGDAEAAAMEGNTDCLGNGSEQIAHGGDNACTFAGTPSNSLNAPEIAHDNSGCSGTGSSGGKEGANGDIGMGGHDKHAEVISWDENVGSGKPVANTDTRFSEDADGRCEVEADIGAKDALCTNGGNVSADVDIGIISKPCVMESGAVRMSSGDPDDGPKARVMCPSGMTSYGDSAHEQGPCGDRNAAFRFAADLVKGDVATENVVPVVSASDDVAVMSASGGDLAGAPDVNDPDRTMESLVVKVAGEGSDGKEGDSRATEAASVKIHVAVGKRNGLSVIGQSEDVDTTSVSDGDVCRASNISGADCCSIESLVVRGSFDQGQGKLADCSTGIIGVNGDGTGDLSDGGEGSGSRDGTSSGKVDLAGISGNGRSLTGDTVASEERAALSGCVRLAELVSDGDGSADNDRSLNDVSHDHFTADSSAPASDMAVCGNEPSGKQEDAAADGVVGIASGGASMVISKDDRFGQMKDPGLDVAGADAAEDGESVREQISSEAPGSSKVTHASKSEQMSDGAAVENSYVEVLEPYEPGQNDRAGSSRNCAVVPPDNGGDDDSGGKHSRLELTVAIPEDPPVDGDRFATAPDQYIERRADVRDHVCGVDSSSGTPVVATNRVSSEDETGILFNHNRADRSSNDGGAGAGAGGLEHFNSHRTAVVDGYMMDTSNVNNICAGLGGETEIISGMEPKQVSPWNGGCSVDADGASLSQVTSGNTCNRDVENEKSLGAEVDKGCTVLHVPHVDGISNSAPCFDVIVQDRFAVTHDGNVVASDGGAPNDHHKCVRVEHTDSGNCDAALGINGEIGLEKSGIRRACLMGSEQGLAVNSAGSVGGSCQSFCGCEVVQGASSYTASCNPEAGSGTDNDRGAGLDGMATSLTKYFDASGDGEGQPPQIHGHDSSNINVSCNQERYGRDDAGWCSVVSKAQNFCHAGANGDGREASFSADATVGAGGEPMNGGAAVNSAAEGGQYNDGEGSDGNTGGPAPLACITRESDAGVMKRPLLDGDGVMRCSAKTGAEDAGGSAVNGPALMGSLSDRREGIPLSGQVTACRNASAAVSTSHSCDLQLVNCQTHVAAGKNGKNADEGTRFDGSGGAANRADDCRNAGLDAGSVPHRLAEFHEGKDVSMPDIMSLVSDVHAMDSQDDTLAGEDQTNFLNNSHPGRSFAMDMDVCEVTPKQHDDADCERADGAVKSAKGALVKPVLEGQEIGASQGLGNCDVGNLNSDDLIRVHDERCILAAANESVVDGQLGDGCEGSSVNDRFIACGMECVDGGLGCHERGRDGDASQCCGNGLTADKDRPFKDTKTSPEDRSTREIAQTAGSGVGVSVLHVTVPDLATGDCSVEMIVGGGGLKDVPKGLSVGEQSSAHCIREDAVGKEEVGVQEGCSPGGLEGPDRAKFLSMCSKAVSTLGCQAGDLCTEPMHLGNGGDTSAPYAADAVLHEEESPEDQTERGQMCSAGRDTCGFGMHAPGASNVNCNCVREGSGPITDTVNSVAGTINSGGRHLVDPIAVDGGGEACVHAVSDVERHDAVACLDDGNARSSADDGTILGLTSEHAYNPAISCRGGQGSATSSLCACDSQARKHESPCSQKCSPPGRTPGAVKNAGNGVEQSSGLGGERDGSLGDDLLFADLVTSRGEEAQRERDGDVSMAPVCDRSNGICSVVKDDKAFKELSLGSNACILVDSPLHHGLRTTPSKNSEQNGAVDVQSAELSKTESRHPLSLKFDGAVKEPLVLGVGHATILENKYGSSPLTECERKDDLCHGQRLESSRSSRAAMKVDKPVEYSVLQGGGCGDVPYKCALLDDHVTPGSSCPDGERESDADVRLDHVCKESHSLEPTIEQDDNVKEPSLGAGDDLSWRSSAKDAKAKGLVDVHQGCEERSNLVSIVEVEKNVVEPALIADEVLADDPPENVQEDVQGKCGVAVVPTQEYDRILVPPQVEVANKYAEVPSLRAGDHVAILREDPMFNNNGTGSSRIEGKCAQHVLCGCEQTSVLGPDEYNDVDTEFFAQVKGRFIIPLGHDGVLGDSSTPSLRSCGFPRTHKHENSCGTVEHEGGGSLRHNKEAEGPMTTVVGNNDDSGDVSGVKHAHCPASVTTTGIVVKVNMGGGDGGASANCSVIPDAMCGLDVQPVQRQQSGGGSSCEGAAKNDKAKDSACDARVSSELDDVVKESGISILGLQGTAYGKGNECPRPGVEATSNDERHALVGEGKSGKMSNWNDAQGPGASCCNALSGSDSGLGKHLPGNSAGGICVQRSKGKGVHVFLSVKDKSTIAGAQKHELGHTASCSQDASPRVVSIAPSFSVRLCPSLKDSTVVVNPRHGSNTFAHTMENDDRSSRGQDGNGVGVGADGDDVPRLGRDDHHIDDMGEHRAIVYPIGRDLHRFENKGCNSESAKAEQHEVKQQLTCPVDDLKRALSVPYKFHLRLYASTKEAQAAAAHCVRSLEGYRPAIWKQIGKNRRSKSPGAVALHSMPIFRSWFQKSVLGHIEKGHVELDVVVEDWEGNRWAMTWHHRKSMLLNGWANLMSYHSLAFGDFIVFEAVGPSLLKIFAFCVGDGEDGYGEIEEQEGDGGYWRGKRLLEARKRRRQAKRRKGGVVPLPNQQSPDSGLHRSSVINPDYGHDHLNGRNEGESGGHAIRLLSNKGIFPCKRERGARASQVLETQISTQDDLVDEQTERRRSNRRKRVKRIVAALFQKKMRVEKEREESKEAAMKRKDTKCSDQYVTLRRQTLLEERKNVMERVEAFDSEYPTFACKMTPSVLRNWLGEEGSTDDDRRDVRLQWIYVKGLAFNAFRGLEFQRVRRAAKRVPRTGQLRFPLYRVTVGIGIPSQRGKVASMVSEVRSAFRHTGATILSDWRKSHSGKLLVNFLAGGANNALLYATVARDGSVRDTADIVYRRWRAIILSFPAKDMIGFCTDSTSNYTAATRRFATDEDPSIRRITWLPCSTHVCNLMLSDIGTRVGWVKDTIIRARVLVRFIKSHGAAHALFRKVSPRVQLVEPVVTLFASVFLMLTCLDGRRDALESMLHGDAWACIPWERRLVAQAQWVQQLICDGEFWRCVDYAIRVMAPVHQLLRRMDRRGMMMSIVYEWSQNVLQLMRSVDVPMDMIEPCVREVAIRNLHMLEPAHATAHLLNPRRRSLRYYESLQTTSDDARVVEECDKFLLAQTGGDPVSRLYRTVRDQMRHFHSRRGDWGDRQLSDAEADDCRGDSETERCAAWWFAHGRHHPELRTIAIRVMHLWTSASPAERNWAQHKRINTARRCKLGFAKLAELVEIATNLKLAARAQQGGGFVLPWVLGTGREETAGEEEDDEADVEPEVWGARPVGSVREQEIQRQVVAFHDSRPSRARAVQDVFGQRATELRPWPEAVDDGPDGRAGVLHLRGDGRRGRRPSAADMLEQEPQGGLQTTGRRWEVRSDIEHEREAEEEEVPRQDRRYSPSHHRTTAPPEALRRSERLASTAGRERTHDSEEREGERTPSGSGIRPRSPSELRTDDFDVGHTGGGLGDFSAPGRRHASSSEVHTDDFDLRGRVETEERDARLDREEERLRTLPGWEAEVAAGQAALDAIQRQRDTVAAQAAEDEDADTEFEPLESVVRRCRAAVAAAAAAAQAAYISGAEGTGAEGRGGRSGGQHG</sequence>
<name>A0A388M388_CHABU</name>
<dbReference type="PROSITE" id="PS50863">
    <property type="entry name" value="B3"/>
    <property type="match status" value="1"/>
</dbReference>
<keyword evidence="1" id="KW-0805">Transcription regulation</keyword>
<keyword evidence="9" id="KW-1185">Reference proteome</keyword>
<feature type="region of interest" description="Disordered" evidence="6">
    <location>
        <begin position="1029"/>
        <end position="1055"/>
    </location>
</feature>
<keyword evidence="2" id="KW-0238">DNA-binding</keyword>
<dbReference type="InterPro" id="IPR007021">
    <property type="entry name" value="DUF659"/>
</dbReference>
<feature type="compositionally biased region" description="Basic and acidic residues" evidence="6">
    <location>
        <begin position="3591"/>
        <end position="3609"/>
    </location>
</feature>
<feature type="region of interest" description="Disordered" evidence="6">
    <location>
        <begin position="545"/>
        <end position="591"/>
    </location>
</feature>
<dbReference type="Pfam" id="PF04937">
    <property type="entry name" value="DUF659"/>
    <property type="match status" value="1"/>
</dbReference>
<evidence type="ECO:0000256" key="5">
    <source>
        <dbReference type="SAM" id="Coils"/>
    </source>
</evidence>
<evidence type="ECO:0000259" key="7">
    <source>
        <dbReference type="PROSITE" id="PS50863"/>
    </source>
</evidence>
<keyword evidence="3" id="KW-0804">Transcription</keyword>
<dbReference type="Proteomes" id="UP000265515">
    <property type="component" value="Unassembled WGS sequence"/>
</dbReference>
<feature type="compositionally biased region" description="Basic and acidic residues" evidence="6">
    <location>
        <begin position="3520"/>
        <end position="3546"/>
    </location>
</feature>
<evidence type="ECO:0000256" key="4">
    <source>
        <dbReference type="ARBA" id="ARBA00023242"/>
    </source>
</evidence>
<dbReference type="PANTHER" id="PTHR32166">
    <property type="entry name" value="OSJNBA0013A04.12 PROTEIN"/>
    <property type="match status" value="1"/>
</dbReference>
<evidence type="ECO:0000256" key="2">
    <source>
        <dbReference type="ARBA" id="ARBA00023125"/>
    </source>
</evidence>
<dbReference type="Gramene" id="GBG89034">
    <property type="protein sequence ID" value="GBG89034"/>
    <property type="gene ID" value="CBR_g48642"/>
</dbReference>
<dbReference type="InterPro" id="IPR003340">
    <property type="entry name" value="B3_DNA-bd"/>
</dbReference>
<dbReference type="SUPFAM" id="SSF101936">
    <property type="entry name" value="DNA-binding pseudobarrel domain"/>
    <property type="match status" value="1"/>
</dbReference>
<feature type="compositionally biased region" description="Basic and acidic residues" evidence="6">
    <location>
        <begin position="2424"/>
        <end position="2434"/>
    </location>
</feature>
<dbReference type="SUPFAM" id="SSF53098">
    <property type="entry name" value="Ribonuclease H-like"/>
    <property type="match status" value="1"/>
</dbReference>
<comment type="caution">
    <text evidence="8">The sequence shown here is derived from an EMBL/GenBank/DDBJ whole genome shotgun (WGS) entry which is preliminary data.</text>
</comment>
<feature type="region of interest" description="Disordered" evidence="6">
    <location>
        <begin position="496"/>
        <end position="517"/>
    </location>
</feature>
<feature type="region of interest" description="Disordered" evidence="6">
    <location>
        <begin position="416"/>
        <end position="454"/>
    </location>
</feature>
<feature type="domain" description="TF-B3" evidence="7">
    <location>
        <begin position="2567"/>
        <end position="2625"/>
    </location>
</feature>
<keyword evidence="5" id="KW-0175">Coiled coil</keyword>
<reference evidence="8 9" key="1">
    <citation type="journal article" date="2018" name="Cell">
        <title>The Chara Genome: Secondary Complexity and Implications for Plant Terrestrialization.</title>
        <authorList>
            <person name="Nishiyama T."/>
            <person name="Sakayama H."/>
            <person name="Vries J.D."/>
            <person name="Buschmann H."/>
            <person name="Saint-Marcoux D."/>
            <person name="Ullrich K.K."/>
            <person name="Haas F.B."/>
            <person name="Vanderstraeten L."/>
            <person name="Becker D."/>
            <person name="Lang D."/>
            <person name="Vosolsobe S."/>
            <person name="Rombauts S."/>
            <person name="Wilhelmsson P.K.I."/>
            <person name="Janitza P."/>
            <person name="Kern R."/>
            <person name="Heyl A."/>
            <person name="Rumpler F."/>
            <person name="Villalobos L.I.A.C."/>
            <person name="Clay J.M."/>
            <person name="Skokan R."/>
            <person name="Toyoda A."/>
            <person name="Suzuki Y."/>
            <person name="Kagoshima H."/>
            <person name="Schijlen E."/>
            <person name="Tajeshwar N."/>
            <person name="Catarino B."/>
            <person name="Hetherington A.J."/>
            <person name="Saltykova A."/>
            <person name="Bonnot C."/>
            <person name="Breuninger H."/>
            <person name="Symeonidi A."/>
            <person name="Radhakrishnan G.V."/>
            <person name="Van Nieuwerburgh F."/>
            <person name="Deforce D."/>
            <person name="Chang C."/>
            <person name="Karol K.G."/>
            <person name="Hedrich R."/>
            <person name="Ulvskov P."/>
            <person name="Glockner G."/>
            <person name="Delwiche C.F."/>
            <person name="Petrasek J."/>
            <person name="Van de Peer Y."/>
            <person name="Friml J."/>
            <person name="Beilby M."/>
            <person name="Dolan L."/>
            <person name="Kohara Y."/>
            <person name="Sugano S."/>
            <person name="Fujiyama A."/>
            <person name="Delaux P.-M."/>
            <person name="Quint M."/>
            <person name="TheiBen G."/>
            <person name="Hagemann M."/>
            <person name="Harholt J."/>
            <person name="Dunand C."/>
            <person name="Zachgo S."/>
            <person name="Langdale J."/>
            <person name="Maumus F."/>
            <person name="Straeten D.V.D."/>
            <person name="Gould S.B."/>
            <person name="Rensing S.A."/>
        </authorList>
    </citation>
    <scope>NUCLEOTIDE SEQUENCE [LARGE SCALE GENOMIC DNA]</scope>
    <source>
        <strain evidence="8 9">S276</strain>
    </source>
</reference>
<accession>A0A388M388</accession>
<gene>
    <name evidence="8" type="ORF">CBR_g48642</name>
</gene>
<evidence type="ECO:0000256" key="3">
    <source>
        <dbReference type="ARBA" id="ARBA00023163"/>
    </source>
</evidence>
<feature type="compositionally biased region" description="Basic residues" evidence="6">
    <location>
        <begin position="2655"/>
        <end position="2664"/>
    </location>
</feature>
<feature type="region of interest" description="Disordered" evidence="6">
    <location>
        <begin position="1657"/>
        <end position="1694"/>
    </location>
</feature>
<dbReference type="PANTHER" id="PTHR32166:SF123">
    <property type="entry name" value="BED-TYPE DOMAIN-CONTAINING PROTEIN"/>
    <property type="match status" value="1"/>
</dbReference>
<feature type="coiled-coil region" evidence="5">
    <location>
        <begin position="2760"/>
        <end position="2818"/>
    </location>
</feature>
<evidence type="ECO:0000313" key="8">
    <source>
        <dbReference type="EMBL" id="GBG89034.1"/>
    </source>
</evidence>
<feature type="region of interest" description="Disordered" evidence="6">
    <location>
        <begin position="605"/>
        <end position="635"/>
    </location>
</feature>
<keyword evidence="4" id="KW-0539">Nucleus</keyword>
<evidence type="ECO:0000256" key="1">
    <source>
        <dbReference type="ARBA" id="ARBA00023015"/>
    </source>
</evidence>
<dbReference type="GO" id="GO:0003677">
    <property type="term" value="F:DNA binding"/>
    <property type="evidence" value="ECO:0007669"/>
    <property type="project" value="UniProtKB-KW"/>
</dbReference>
<protein>
    <recommendedName>
        <fullName evidence="7">TF-B3 domain-containing protein</fullName>
    </recommendedName>
</protein>
<feature type="region of interest" description="Disordered" evidence="6">
    <location>
        <begin position="1905"/>
        <end position="1930"/>
    </location>
</feature>
<feature type="compositionally biased region" description="Basic and acidic residues" evidence="6">
    <location>
        <begin position="3557"/>
        <end position="3568"/>
    </location>
</feature>
<feature type="compositionally biased region" description="Polar residues" evidence="6">
    <location>
        <begin position="1765"/>
        <end position="1774"/>
    </location>
</feature>
<feature type="compositionally biased region" description="Basic and acidic residues" evidence="6">
    <location>
        <begin position="3481"/>
        <end position="3507"/>
    </location>
</feature>